<dbReference type="InterPro" id="IPR034733">
    <property type="entry name" value="AcCoA_carboxyl_beta"/>
</dbReference>
<accession>A0A511R4P8</accession>
<evidence type="ECO:0000259" key="1">
    <source>
        <dbReference type="PROSITE" id="PS50980"/>
    </source>
</evidence>
<sequence length="553" mass="60571">MIQSHISPKERESSPFKLNKDAWVRLMADFRTSLEQIRQGGGAKAVERQHARGRLTARERIAALIDPDTESEEILGYAGWHMYADWGGAPGGGVVTTIGKIAGRDWMIIANDATVKAGAFFPITAKKVIRAQTIALENHLPTVYLVDSAGVFLPLQDEVFPDQDDFGRIFYLNARMSGMGIPQISAIMGNCVAGGAYLPLMTDALIMTEGSGLYLAGPALVKAAIGQEVSSEELGGARMHAVVSGTVDFYEPDDAAAIARIRTLASLYARPALAPWATERKSELEPFHPPEDLYGLVSPDGTKPYDVNEVIARLVDGSEFHEYKAHYGQTLVCGYARLGGFPVGIVANQRLIIKKPGKIEVGGVIYAEAADKAARFILEVNQRFIPLLFLMDVTGFMVGKESEQQGIIRRGAKLVNAVSNSVVPKITLITGGSFGAGNYAMAGKAYGPRFIYAWPSAKYAVMSGNAAAKTLMEIELAKLEREGRKPTEEDLVELYERIKGRYEETLDPRYAAARLWVDEIIFPHETRERLIRSLEVCALNPTREQMRVGVFQV</sequence>
<evidence type="ECO:0000313" key="4">
    <source>
        <dbReference type="Proteomes" id="UP000321197"/>
    </source>
</evidence>
<dbReference type="SUPFAM" id="SSF52096">
    <property type="entry name" value="ClpP/crotonase"/>
    <property type="match status" value="2"/>
</dbReference>
<dbReference type="PROSITE" id="PS50989">
    <property type="entry name" value="COA_CT_CTER"/>
    <property type="match status" value="1"/>
</dbReference>
<dbReference type="AlphaFoldDB" id="A0A511R4P8"/>
<protein>
    <submittedName>
        <fullName evidence="3">Propionyl-CoA carboxylase subunit beta</fullName>
    </submittedName>
</protein>
<dbReference type="PANTHER" id="PTHR22855">
    <property type="entry name" value="ACETYL, PROPIONYL, PYRUVATE, AND GLUTACONYL CARBOXYLASE-RELATED"/>
    <property type="match status" value="1"/>
</dbReference>
<dbReference type="GO" id="GO:0004485">
    <property type="term" value="F:methylcrotonoyl-CoA carboxylase activity"/>
    <property type="evidence" value="ECO:0007669"/>
    <property type="project" value="TreeGrafter"/>
</dbReference>
<feature type="domain" description="CoA carboxyltransferase C-terminal" evidence="2">
    <location>
        <begin position="285"/>
        <end position="544"/>
    </location>
</feature>
<feature type="domain" description="CoA carboxyltransferase N-terminal" evidence="1">
    <location>
        <begin position="23"/>
        <end position="280"/>
    </location>
</feature>
<dbReference type="Gene3D" id="3.90.226.10">
    <property type="entry name" value="2-enoyl-CoA Hydratase, Chain A, domain 1"/>
    <property type="match status" value="2"/>
</dbReference>
<gene>
    <name evidence="3" type="ORF">MHY01S_21620</name>
</gene>
<dbReference type="EMBL" id="BJXL01000070">
    <property type="protein sequence ID" value="GEM83996.1"/>
    <property type="molecule type" value="Genomic_DNA"/>
</dbReference>
<reference evidence="3 4" key="1">
    <citation type="submission" date="2019-07" db="EMBL/GenBank/DDBJ databases">
        <title>Whole genome shotgun sequence of Meiothermus hypogaeus NBRC 106114.</title>
        <authorList>
            <person name="Hosoyama A."/>
            <person name="Uohara A."/>
            <person name="Ohji S."/>
            <person name="Ichikawa N."/>
        </authorList>
    </citation>
    <scope>NUCLEOTIDE SEQUENCE [LARGE SCALE GENOMIC DNA]</scope>
    <source>
        <strain evidence="3 4">NBRC 106114</strain>
    </source>
</reference>
<dbReference type="GO" id="GO:1905202">
    <property type="term" value="C:methylcrotonoyl-CoA carboxylase complex"/>
    <property type="evidence" value="ECO:0007669"/>
    <property type="project" value="TreeGrafter"/>
</dbReference>
<evidence type="ECO:0000259" key="2">
    <source>
        <dbReference type="PROSITE" id="PS50989"/>
    </source>
</evidence>
<name>A0A511R4P8_9DEIN</name>
<evidence type="ECO:0000313" key="3">
    <source>
        <dbReference type="EMBL" id="GEM83996.1"/>
    </source>
</evidence>
<dbReference type="InterPro" id="IPR011762">
    <property type="entry name" value="COA_CT_N"/>
</dbReference>
<dbReference type="PROSITE" id="PS50980">
    <property type="entry name" value="COA_CT_NTER"/>
    <property type="match status" value="1"/>
</dbReference>
<dbReference type="PANTHER" id="PTHR22855:SF13">
    <property type="entry name" value="METHYLCROTONOYL-COA CARBOXYLASE BETA CHAIN, MITOCHONDRIAL"/>
    <property type="match status" value="1"/>
</dbReference>
<organism evidence="3 4">
    <name type="scientific">Meiothermus hypogaeus NBRC 106114</name>
    <dbReference type="NCBI Taxonomy" id="1227553"/>
    <lineage>
        <taxon>Bacteria</taxon>
        <taxon>Thermotogati</taxon>
        <taxon>Deinococcota</taxon>
        <taxon>Deinococci</taxon>
        <taxon>Thermales</taxon>
        <taxon>Thermaceae</taxon>
        <taxon>Meiothermus</taxon>
    </lineage>
</organism>
<dbReference type="Proteomes" id="UP000321197">
    <property type="component" value="Unassembled WGS sequence"/>
</dbReference>
<dbReference type="FunFam" id="3.90.226.10:FF:000004">
    <property type="entry name" value="Methylcrotonoyl-CoA carboxylase beta chain"/>
    <property type="match status" value="1"/>
</dbReference>
<dbReference type="OrthoDB" id="9803706at2"/>
<dbReference type="FunFam" id="3.90.226.10:FF:000030">
    <property type="entry name" value="Acetyl-CoA carboxylase carboxyltransferase subunit"/>
    <property type="match status" value="1"/>
</dbReference>
<comment type="caution">
    <text evidence="3">The sequence shown here is derived from an EMBL/GenBank/DDBJ whole genome shotgun (WGS) entry which is preliminary data.</text>
</comment>
<dbReference type="InterPro" id="IPR029045">
    <property type="entry name" value="ClpP/crotonase-like_dom_sf"/>
</dbReference>
<dbReference type="Pfam" id="PF01039">
    <property type="entry name" value="Carboxyl_trans"/>
    <property type="match status" value="1"/>
</dbReference>
<proteinExistence type="predicted"/>
<dbReference type="InterPro" id="IPR011763">
    <property type="entry name" value="COA_CT_C"/>
</dbReference>
<dbReference type="GO" id="GO:0006552">
    <property type="term" value="P:L-leucine catabolic process"/>
    <property type="evidence" value="ECO:0007669"/>
    <property type="project" value="TreeGrafter"/>
</dbReference>
<dbReference type="InterPro" id="IPR045190">
    <property type="entry name" value="MCCB/AccD1-like"/>
</dbReference>
<dbReference type="RefSeq" id="WP_119341019.1">
    <property type="nucleotide sequence ID" value="NZ_BJXL01000070.1"/>
</dbReference>